<dbReference type="PANTHER" id="PTHR38442:SF1">
    <property type="entry name" value="INNER MEMBRANE PROTEIN"/>
    <property type="match status" value="1"/>
</dbReference>
<dbReference type="GO" id="GO:0005886">
    <property type="term" value="C:plasma membrane"/>
    <property type="evidence" value="ECO:0007669"/>
    <property type="project" value="TreeGrafter"/>
</dbReference>
<dbReference type="RefSeq" id="WP_094472261.1">
    <property type="nucleotide sequence ID" value="NZ_NOXT01000024.1"/>
</dbReference>
<proteinExistence type="predicted"/>
<evidence type="ECO:0000313" key="2">
    <source>
        <dbReference type="Proteomes" id="UP000216991"/>
    </source>
</evidence>
<dbReference type="PANTHER" id="PTHR38442">
    <property type="entry name" value="INNER MEMBRANE PROTEIN-RELATED"/>
    <property type="match status" value="1"/>
</dbReference>
<evidence type="ECO:0008006" key="3">
    <source>
        <dbReference type="Google" id="ProtNLM"/>
    </source>
</evidence>
<keyword evidence="2" id="KW-1185">Reference proteome</keyword>
<dbReference type="InterPro" id="IPR007383">
    <property type="entry name" value="DUF445"/>
</dbReference>
<reference evidence="1 2" key="1">
    <citation type="submission" date="2017-07" db="EMBL/GenBank/DDBJ databases">
        <title>Sandarakinorhabdus cyanobacteriorum sp. nov., a novel bacterium isolated from cyanobacterial aggregates in a eutrophic lake.</title>
        <authorList>
            <person name="Cai H."/>
        </authorList>
    </citation>
    <scope>NUCLEOTIDE SEQUENCE [LARGE SCALE GENOMIC DNA]</scope>
    <source>
        <strain evidence="1 2">TH057</strain>
    </source>
</reference>
<accession>A0A255Z847</accession>
<organism evidence="1 2">
    <name type="scientific">Sandarakinorhabdus cyanobacteriorum</name>
    <dbReference type="NCBI Taxonomy" id="1981098"/>
    <lineage>
        <taxon>Bacteria</taxon>
        <taxon>Pseudomonadati</taxon>
        <taxon>Pseudomonadota</taxon>
        <taxon>Alphaproteobacteria</taxon>
        <taxon>Sphingomonadales</taxon>
        <taxon>Sphingosinicellaceae</taxon>
        <taxon>Sandarakinorhabdus</taxon>
    </lineage>
</organism>
<name>A0A255Z847_9SPHN</name>
<dbReference type="Pfam" id="PF04286">
    <property type="entry name" value="DUF445"/>
    <property type="match status" value="1"/>
</dbReference>
<gene>
    <name evidence="1" type="ORF">CHU93_00440</name>
</gene>
<dbReference type="PROSITE" id="PS51257">
    <property type="entry name" value="PROKAR_LIPOPROTEIN"/>
    <property type="match status" value="1"/>
</dbReference>
<sequence length="404" mass="44354">MRLIATLLLAAMALIFCACLMWPKAHPAVPWLMAFSEAAMVGGLADWFAVTALFRRPLGLPIPHTAIIPEQKDRLGDTLAQFLKDNFLKPQVVARRLEDADLAGVLGRWLAKPVPDTPAPNRKRGLAPLVARLVEALDEPAIARLVEDVARGRLEEMKLSPLVADAIDTMVAKGRHEPLIDTGIDWGLATLTEEAPTIRDMVTERTNWLLRLAGADESMSNTMIGAVQRLLVEMKQDQYHPVRLRIVEALRQWAFDLRHFPETQERVEGFKADLMANPAMAGWVNGLWTSARAALVRGLNDPEGNRLGSALAAVGQRIEGDEALKRSLNTALRRAVVGLSHDHGDAIVSLVSQTVRGWDAQTVTEKVEEAVGRDLQFIRINGTLIGGCIGVVIYASARFVLLPH</sequence>
<protein>
    <recommendedName>
        <fullName evidence="3">DUF445 domain-containing protein</fullName>
    </recommendedName>
</protein>
<dbReference type="OrthoDB" id="9769590at2"/>
<evidence type="ECO:0000313" key="1">
    <source>
        <dbReference type="EMBL" id="OYQ37602.1"/>
    </source>
</evidence>
<dbReference type="EMBL" id="NOXT01000024">
    <property type="protein sequence ID" value="OYQ37602.1"/>
    <property type="molecule type" value="Genomic_DNA"/>
</dbReference>
<dbReference type="Proteomes" id="UP000216991">
    <property type="component" value="Unassembled WGS sequence"/>
</dbReference>
<comment type="caution">
    <text evidence="1">The sequence shown here is derived from an EMBL/GenBank/DDBJ whole genome shotgun (WGS) entry which is preliminary data.</text>
</comment>
<dbReference type="AlphaFoldDB" id="A0A255Z847"/>